<dbReference type="InterPro" id="IPR022513">
    <property type="entry name" value="TOMM_pelo"/>
</dbReference>
<reference evidence="1 2" key="1">
    <citation type="submission" date="2019-02" db="EMBL/GenBank/DDBJ databases">
        <title>Deep-cultivation of Planctomycetes and their phenomic and genomic characterization uncovers novel biology.</title>
        <authorList>
            <person name="Wiegand S."/>
            <person name="Jogler M."/>
            <person name="Boedeker C."/>
            <person name="Pinto D."/>
            <person name="Vollmers J."/>
            <person name="Rivas-Marin E."/>
            <person name="Kohn T."/>
            <person name="Peeters S.H."/>
            <person name="Heuer A."/>
            <person name="Rast P."/>
            <person name="Oberbeckmann S."/>
            <person name="Bunk B."/>
            <person name="Jeske O."/>
            <person name="Meyerdierks A."/>
            <person name="Storesund J.E."/>
            <person name="Kallscheuer N."/>
            <person name="Luecker S."/>
            <person name="Lage O.M."/>
            <person name="Pohl T."/>
            <person name="Merkel B.J."/>
            <person name="Hornburger P."/>
            <person name="Mueller R.-W."/>
            <person name="Bruemmer F."/>
            <person name="Labrenz M."/>
            <person name="Spormann A.M."/>
            <person name="Op den Camp H."/>
            <person name="Overmann J."/>
            <person name="Amann R."/>
            <person name="Jetten M.S.M."/>
            <person name="Mascher T."/>
            <person name="Medema M.H."/>
            <person name="Devos D.P."/>
            <person name="Kaster A.-K."/>
            <person name="Ovreas L."/>
            <person name="Rohde M."/>
            <person name="Galperin M.Y."/>
            <person name="Jogler C."/>
        </authorList>
    </citation>
    <scope>NUCLEOTIDE SEQUENCE [LARGE SCALE GENOMIC DNA]</scope>
    <source>
        <strain evidence="1 2">Pla85_3_4</strain>
    </source>
</reference>
<evidence type="ECO:0000313" key="2">
    <source>
        <dbReference type="Proteomes" id="UP000317648"/>
    </source>
</evidence>
<dbReference type="AlphaFoldDB" id="A0A518DQN5"/>
<keyword evidence="2" id="KW-1185">Reference proteome</keyword>
<evidence type="ECO:0000313" key="1">
    <source>
        <dbReference type="EMBL" id="QDU94139.1"/>
    </source>
</evidence>
<dbReference type="OrthoDB" id="1494141at2"/>
<dbReference type="GO" id="GO:0003824">
    <property type="term" value="F:catalytic activity"/>
    <property type="evidence" value="ECO:0007669"/>
    <property type="project" value="InterPro"/>
</dbReference>
<dbReference type="EMBL" id="CP036433">
    <property type="protein sequence ID" value="QDU94139.1"/>
    <property type="molecule type" value="Genomic_DNA"/>
</dbReference>
<proteinExistence type="predicted"/>
<gene>
    <name evidence="1" type="ORF">Pla8534_19260</name>
</gene>
<dbReference type="SUPFAM" id="SSF56209">
    <property type="entry name" value="Nitrile hydratase alpha chain"/>
    <property type="match status" value="1"/>
</dbReference>
<dbReference type="Proteomes" id="UP000317648">
    <property type="component" value="Chromosome"/>
</dbReference>
<name>A0A518DQN5_9BACT</name>
<dbReference type="GO" id="GO:0046914">
    <property type="term" value="F:transition metal ion binding"/>
    <property type="evidence" value="ECO:0007669"/>
    <property type="project" value="InterPro"/>
</dbReference>
<dbReference type="KEGG" id="lcre:Pla8534_19260"/>
<dbReference type="InterPro" id="IPR036648">
    <property type="entry name" value="CN_Hdrase_a/SCN_Hdrase_g_sf"/>
</dbReference>
<dbReference type="RefSeq" id="WP_145052018.1">
    <property type="nucleotide sequence ID" value="NZ_CP036433.1"/>
</dbReference>
<dbReference type="Gene3D" id="3.90.330.10">
    <property type="entry name" value="Nitrile hydratase alpha /Thiocyanate hydrolase gamma"/>
    <property type="match status" value="1"/>
</dbReference>
<organism evidence="1 2">
    <name type="scientific">Lignipirellula cremea</name>
    <dbReference type="NCBI Taxonomy" id="2528010"/>
    <lineage>
        <taxon>Bacteria</taxon>
        <taxon>Pseudomonadati</taxon>
        <taxon>Planctomycetota</taxon>
        <taxon>Planctomycetia</taxon>
        <taxon>Pirellulales</taxon>
        <taxon>Pirellulaceae</taxon>
        <taxon>Lignipirellula</taxon>
    </lineage>
</organism>
<sequence length="147" mass="15996">MAEQFYDWNAKWQQLVAETWEDADLKARLLSDPNAVFEERGMLPPAGISVKVLDNSGDTIHLVLPAAPSDYELSEEELEYVSGGSSPCGRCSARCSSRCTNVPTRCSDRCTSQPSRCSSEPSRCSSQPTRCSVRGGVCDGRGSTLCH</sequence>
<protein>
    <submittedName>
        <fullName evidence="1">Nitrile hydratase, alpha chain</fullName>
    </submittedName>
</protein>
<accession>A0A518DQN5</accession>
<dbReference type="NCBIfam" id="TIGR03793">
    <property type="entry name" value="leader_NHLP"/>
    <property type="match status" value="1"/>
</dbReference>